<gene>
    <name evidence="2" type="ORF">HQN60_10840</name>
</gene>
<name>A0A6M8SSN6_9NEIS</name>
<reference evidence="2 3" key="1">
    <citation type="submission" date="2020-05" db="EMBL/GenBank/DDBJ databases">
        <title>Complete genome sequence of Deefgea sp. D17.</title>
        <authorList>
            <person name="Bae J.-W."/>
            <person name="Han J.E."/>
        </authorList>
    </citation>
    <scope>NUCLEOTIDE SEQUENCE [LARGE SCALE GENOMIC DNA]</scope>
    <source>
        <strain evidence="2 3">D17</strain>
    </source>
</reference>
<evidence type="ECO:0000313" key="2">
    <source>
        <dbReference type="EMBL" id="QKJ67154.1"/>
    </source>
</evidence>
<dbReference type="EMBL" id="CP054143">
    <property type="protein sequence ID" value="QKJ67154.1"/>
    <property type="molecule type" value="Genomic_DNA"/>
</dbReference>
<dbReference type="KEGG" id="dee:HQN60_10840"/>
<feature type="region of interest" description="Disordered" evidence="1">
    <location>
        <begin position="26"/>
        <end position="45"/>
    </location>
</feature>
<accession>A0A6M8SSN6</accession>
<keyword evidence="3" id="KW-1185">Reference proteome</keyword>
<dbReference type="Proteomes" id="UP000504844">
    <property type="component" value="Chromosome"/>
</dbReference>
<organism evidence="2 3">
    <name type="scientific">Deefgea piscis</name>
    <dbReference type="NCBI Taxonomy" id="2739061"/>
    <lineage>
        <taxon>Bacteria</taxon>
        <taxon>Pseudomonadati</taxon>
        <taxon>Pseudomonadota</taxon>
        <taxon>Betaproteobacteria</taxon>
        <taxon>Neisseriales</taxon>
        <taxon>Chitinibacteraceae</taxon>
        <taxon>Deefgea</taxon>
    </lineage>
</organism>
<protein>
    <submittedName>
        <fullName evidence="2">Uncharacterized protein</fullName>
    </submittedName>
</protein>
<dbReference type="RefSeq" id="WP_173533657.1">
    <property type="nucleotide sequence ID" value="NZ_CP054143.1"/>
</dbReference>
<evidence type="ECO:0000313" key="3">
    <source>
        <dbReference type="Proteomes" id="UP000504844"/>
    </source>
</evidence>
<proteinExistence type="predicted"/>
<dbReference type="AlphaFoldDB" id="A0A6M8SSN6"/>
<evidence type="ECO:0000256" key="1">
    <source>
        <dbReference type="SAM" id="MobiDB-lite"/>
    </source>
</evidence>
<sequence length="67" mass="7202">MIEQLRAVLQPQGSVPLALARALKAGDPMPQPQSQNAPAKQKPPVHAVIMSLKKRFARSSCNSTTPI</sequence>